<feature type="transmembrane region" description="Helical" evidence="7">
    <location>
        <begin position="173"/>
        <end position="193"/>
    </location>
</feature>
<evidence type="ECO:0000313" key="10">
    <source>
        <dbReference type="Proteomes" id="UP000235728"/>
    </source>
</evidence>
<feature type="region of interest" description="Disordered" evidence="6">
    <location>
        <begin position="462"/>
        <end position="516"/>
    </location>
</feature>
<evidence type="ECO:0000259" key="8">
    <source>
        <dbReference type="PROSITE" id="PS51384"/>
    </source>
</evidence>
<feature type="region of interest" description="Disordered" evidence="6">
    <location>
        <begin position="597"/>
        <end position="619"/>
    </location>
</feature>
<dbReference type="InterPro" id="IPR013112">
    <property type="entry name" value="FAD-bd_8"/>
</dbReference>
<feature type="transmembrane region" description="Helical" evidence="7">
    <location>
        <begin position="6"/>
        <end position="23"/>
    </location>
</feature>
<dbReference type="PROSITE" id="PS51384">
    <property type="entry name" value="FAD_FR"/>
    <property type="match status" value="1"/>
</dbReference>
<evidence type="ECO:0000256" key="3">
    <source>
        <dbReference type="ARBA" id="ARBA00022448"/>
    </source>
</evidence>
<keyword evidence="7" id="KW-0472">Membrane</keyword>
<dbReference type="Pfam" id="PF08022">
    <property type="entry name" value="FAD_binding_8"/>
    <property type="match status" value="1"/>
</dbReference>
<evidence type="ECO:0000256" key="6">
    <source>
        <dbReference type="SAM" id="MobiDB-lite"/>
    </source>
</evidence>
<dbReference type="SUPFAM" id="SSF63380">
    <property type="entry name" value="Riboflavin synthase domain-like"/>
    <property type="match status" value="1"/>
</dbReference>
<feature type="transmembrane region" description="Helical" evidence="7">
    <location>
        <begin position="57"/>
        <end position="80"/>
    </location>
</feature>
<organism evidence="9 10">
    <name type="scientific">Beauveria bassiana</name>
    <name type="common">White muscardine disease fungus</name>
    <name type="synonym">Tritirachium shiotae</name>
    <dbReference type="NCBI Taxonomy" id="176275"/>
    <lineage>
        <taxon>Eukaryota</taxon>
        <taxon>Fungi</taxon>
        <taxon>Dikarya</taxon>
        <taxon>Ascomycota</taxon>
        <taxon>Pezizomycotina</taxon>
        <taxon>Sordariomycetes</taxon>
        <taxon>Hypocreomycetidae</taxon>
        <taxon>Hypocreales</taxon>
        <taxon>Cordycipitaceae</taxon>
        <taxon>Beauveria</taxon>
    </lineage>
</organism>
<reference evidence="9 10" key="1">
    <citation type="journal article" date="2016" name="Appl. Microbiol. Biotechnol.">
        <title>Characterization of T-DNA insertion mutants with decreased virulence in the entomopathogenic fungus Beauveria bassiana JEF-007.</title>
        <authorList>
            <person name="Kim S."/>
            <person name="Lee S.J."/>
            <person name="Nai Y.S."/>
            <person name="Yu J.S."/>
            <person name="Lee M.R."/>
            <person name="Yang Y.T."/>
            <person name="Kim J.S."/>
        </authorList>
    </citation>
    <scope>NUCLEOTIDE SEQUENCE [LARGE SCALE GENOMIC DNA]</scope>
    <source>
        <strain evidence="9 10">JEF-007</strain>
    </source>
</reference>
<dbReference type="EC" id="1.16.1.9" evidence="2"/>
<dbReference type="InterPro" id="IPR017927">
    <property type="entry name" value="FAD-bd_FR_type"/>
</dbReference>
<name>A0A2N6N905_BEABA</name>
<feature type="compositionally biased region" description="Basic and acidic residues" evidence="6">
    <location>
        <begin position="474"/>
        <end position="508"/>
    </location>
</feature>
<comment type="caution">
    <text evidence="9">The sequence shown here is derived from an EMBL/GenBank/DDBJ whole genome shotgun (WGS) entry which is preliminary data.</text>
</comment>
<feature type="transmembrane region" description="Helical" evidence="7">
    <location>
        <begin position="143"/>
        <end position="161"/>
    </location>
</feature>
<evidence type="ECO:0000256" key="7">
    <source>
        <dbReference type="SAM" id="Phobius"/>
    </source>
</evidence>
<feature type="transmembrane region" description="Helical" evidence="7">
    <location>
        <begin position="228"/>
        <end position="250"/>
    </location>
</feature>
<keyword evidence="3" id="KW-0813">Transport</keyword>
<dbReference type="PANTHER" id="PTHR32361">
    <property type="entry name" value="FERRIC/CUPRIC REDUCTASE TRANSMEMBRANE COMPONENT"/>
    <property type="match status" value="1"/>
</dbReference>
<keyword evidence="4" id="KW-1003">Cell membrane</keyword>
<evidence type="ECO:0000256" key="4">
    <source>
        <dbReference type="ARBA" id="ARBA00022475"/>
    </source>
</evidence>
<accession>A0A2N6N905</accession>
<dbReference type="InterPro" id="IPR051410">
    <property type="entry name" value="Ferric/Cupric_Reductase"/>
</dbReference>
<dbReference type="InterPro" id="IPR017938">
    <property type="entry name" value="Riboflavin_synthase-like_b-brl"/>
</dbReference>
<dbReference type="GO" id="GO:0052851">
    <property type="term" value="F:ferric-chelate reductase (NADPH) activity"/>
    <property type="evidence" value="ECO:0007669"/>
    <property type="project" value="UniProtKB-EC"/>
</dbReference>
<dbReference type="GO" id="GO:0006879">
    <property type="term" value="P:intracellular iron ion homeostasis"/>
    <property type="evidence" value="ECO:0007669"/>
    <property type="project" value="TreeGrafter"/>
</dbReference>
<dbReference type="GO" id="GO:0005886">
    <property type="term" value="C:plasma membrane"/>
    <property type="evidence" value="ECO:0007669"/>
    <property type="project" value="UniProtKB-SubCell"/>
</dbReference>
<evidence type="ECO:0000256" key="1">
    <source>
        <dbReference type="ARBA" id="ARBA00004651"/>
    </source>
</evidence>
<evidence type="ECO:0000313" key="9">
    <source>
        <dbReference type="EMBL" id="PMB63757.1"/>
    </source>
</evidence>
<evidence type="ECO:0000256" key="2">
    <source>
        <dbReference type="ARBA" id="ARBA00012668"/>
    </source>
</evidence>
<sequence>MTVTSLFEIYGIILFTAFVFLLFRRPLVAVCRFVTPTSLRCILYRLQFRRLVRRHSLVGPFYTCKVLVYAVVFALNAAVLSLETTRTETSAFSVRLATLSDAAARAKYLALLNLTVTCISPHHYGVADVFGLSLQLFQQVHRVAGLLSLSLILFPITVALAEDPRSSVATDEGRIRIMIIACMAALVAASLAKPVAYEVFLKMHEISAALLAYLLLSQVLADSSFSRLPLYIYGGVAGLLNAFFMCRYGYYNFAGWERPRLTCSEIAASRIHDRRWLHLELEVPRRVHVKPGQYISVWIPGVQLLSSHPFATAATTGGKGTVFHLFVQSRSGMTNTLARPLIPSATAADELERQTVVVRLNRKGAIVQTKQTVDRSRFIPRFAFFTGPHGRSVDHRKFETVVLVASGFGYWSLDGYLEDMLRTARADTKTQMIVLVYKGRTRYTQLTVWKAIMIEEAINKRLGDDTDNPDGSMDDSRFSDMDKLGRTKKPQPPERREKSMATNEPDKVPRHKVGNKGRLSFLPEAPLLKDVVEDPYAFETGVKYTTKQSSFDYGSANETDTLILASAEKLLIDELKQAVATSKKKLRLHVLDFIPAKSPERGDDEFEVRRVQSPAGTSG</sequence>
<comment type="subcellular location">
    <subcellularLocation>
        <location evidence="1">Cell membrane</location>
        <topology evidence="1">Multi-pass membrane protein</topology>
    </subcellularLocation>
</comment>
<keyword evidence="7" id="KW-1133">Transmembrane helix</keyword>
<dbReference type="GO" id="GO:0015677">
    <property type="term" value="P:copper ion import"/>
    <property type="evidence" value="ECO:0007669"/>
    <property type="project" value="TreeGrafter"/>
</dbReference>
<proteinExistence type="predicted"/>
<evidence type="ECO:0000256" key="5">
    <source>
        <dbReference type="ARBA" id="ARBA00048483"/>
    </source>
</evidence>
<keyword evidence="7" id="KW-0812">Transmembrane</keyword>
<dbReference type="Proteomes" id="UP000235728">
    <property type="component" value="Unassembled WGS sequence"/>
</dbReference>
<feature type="domain" description="FAD-binding FR-type" evidence="8">
    <location>
        <begin position="254"/>
        <end position="369"/>
    </location>
</feature>
<dbReference type="OMA" id="KQDTMEL"/>
<comment type="catalytic activity">
    <reaction evidence="5">
        <text>2 a Fe(II)-siderophore + NADP(+) + H(+) = 2 a Fe(III)-siderophore + NADPH</text>
        <dbReference type="Rhea" id="RHEA:28795"/>
        <dbReference type="Rhea" id="RHEA-COMP:11342"/>
        <dbReference type="Rhea" id="RHEA-COMP:11344"/>
        <dbReference type="ChEBI" id="CHEBI:15378"/>
        <dbReference type="ChEBI" id="CHEBI:29033"/>
        <dbReference type="ChEBI" id="CHEBI:29034"/>
        <dbReference type="ChEBI" id="CHEBI:57783"/>
        <dbReference type="ChEBI" id="CHEBI:58349"/>
        <dbReference type="EC" id="1.16.1.9"/>
    </reaction>
</comment>
<gene>
    <name evidence="9" type="ORF">BM221_010499</name>
</gene>
<dbReference type="GO" id="GO:0006826">
    <property type="term" value="P:iron ion transport"/>
    <property type="evidence" value="ECO:0007669"/>
    <property type="project" value="TreeGrafter"/>
</dbReference>
<dbReference type="AlphaFoldDB" id="A0A2N6N905"/>
<dbReference type="EMBL" id="MRVG01000017">
    <property type="protein sequence ID" value="PMB63757.1"/>
    <property type="molecule type" value="Genomic_DNA"/>
</dbReference>
<protein>
    <recommendedName>
        <fullName evidence="2">ferric-chelate reductase (NADPH)</fullName>
        <ecNumber evidence="2">1.16.1.9</ecNumber>
    </recommendedName>
</protein>
<dbReference type="PANTHER" id="PTHR32361:SF26">
    <property type="entry name" value="FAD-BINDING 8 DOMAIN-CONTAINING PROTEIN-RELATED"/>
    <property type="match status" value="1"/>
</dbReference>